<protein>
    <submittedName>
        <fullName evidence="1">Uncharacterized protein</fullName>
    </submittedName>
</protein>
<organism evidence="1 2">
    <name type="scientific">Segnochrobactrum spirostomi</name>
    <dbReference type="NCBI Taxonomy" id="2608987"/>
    <lineage>
        <taxon>Bacteria</taxon>
        <taxon>Pseudomonadati</taxon>
        <taxon>Pseudomonadota</taxon>
        <taxon>Alphaproteobacteria</taxon>
        <taxon>Hyphomicrobiales</taxon>
        <taxon>Segnochrobactraceae</taxon>
        <taxon>Segnochrobactrum</taxon>
    </lineage>
</organism>
<dbReference type="EMBL" id="VWNA01000001">
    <property type="protein sequence ID" value="MQT11886.1"/>
    <property type="molecule type" value="Genomic_DNA"/>
</dbReference>
<evidence type="ECO:0000313" key="1">
    <source>
        <dbReference type="EMBL" id="MQT11886.1"/>
    </source>
</evidence>
<sequence length="90" mass="10052">MRGFASGAPDRSSAVVEVTVGEPRRLGAEISRLRRVLPRVTQFKVDHKILHNEIQNLAAEIRNQIAMNRIFGDLRVPFVGMNGCAKPFHS</sequence>
<comment type="caution">
    <text evidence="1">The sequence shown here is derived from an EMBL/GenBank/DDBJ whole genome shotgun (WGS) entry which is preliminary data.</text>
</comment>
<accession>A0A6A7XZW7</accession>
<dbReference type="RefSeq" id="WP_153479121.1">
    <property type="nucleotide sequence ID" value="NZ_VWNA01000001.1"/>
</dbReference>
<evidence type="ECO:0000313" key="2">
    <source>
        <dbReference type="Proteomes" id="UP000332515"/>
    </source>
</evidence>
<dbReference type="Proteomes" id="UP000332515">
    <property type="component" value="Unassembled WGS sequence"/>
</dbReference>
<proteinExistence type="predicted"/>
<name>A0A6A7XZW7_9HYPH</name>
<keyword evidence="2" id="KW-1185">Reference proteome</keyword>
<gene>
    <name evidence="1" type="ORF">F0357_04200</name>
</gene>
<reference evidence="1 2" key="1">
    <citation type="submission" date="2019-09" db="EMBL/GenBank/DDBJ databases">
        <title>Segnochrobactrum spirostomi gen. nov., sp. nov., isolated from the ciliate Spirostomum cf. yagiui and description of a novel family, Segnochrobactraceae fam. nov. within the order Rhizobiales of the class Alphaproteobacteria.</title>
        <authorList>
            <person name="Akter S."/>
            <person name="Shazib S.U.A."/>
            <person name="Shin M.K."/>
        </authorList>
    </citation>
    <scope>NUCLEOTIDE SEQUENCE [LARGE SCALE GENOMIC DNA]</scope>
    <source>
        <strain evidence="1 2">Sp-1</strain>
    </source>
</reference>
<dbReference type="AlphaFoldDB" id="A0A6A7XZW7"/>